<evidence type="ECO:0000259" key="16">
    <source>
        <dbReference type="Pfam" id="PF00905"/>
    </source>
</evidence>
<dbReference type="GO" id="GO:0016757">
    <property type="term" value="F:glycosyltransferase activity"/>
    <property type="evidence" value="ECO:0007669"/>
    <property type="project" value="UniProtKB-KW"/>
</dbReference>
<evidence type="ECO:0000313" key="18">
    <source>
        <dbReference type="EMBL" id="ABL64868.1"/>
    </source>
</evidence>
<evidence type="ECO:0000256" key="12">
    <source>
        <dbReference type="ARBA" id="ARBA00023136"/>
    </source>
</evidence>
<feature type="domain" description="Penicillin-binding protein dimerisation" evidence="17">
    <location>
        <begin position="51"/>
        <end position="216"/>
    </location>
</feature>
<evidence type="ECO:0000256" key="9">
    <source>
        <dbReference type="ARBA" id="ARBA00022960"/>
    </source>
</evidence>
<dbReference type="NCBIfam" id="TIGR03423">
    <property type="entry name" value="pbp2_mrdA"/>
    <property type="match status" value="1"/>
</dbReference>
<dbReference type="InterPro" id="IPR050515">
    <property type="entry name" value="Beta-lactam/transpept"/>
</dbReference>
<dbReference type="OrthoDB" id="9766847at2"/>
<keyword evidence="11 15" id="KW-1133">Transmembrane helix</keyword>
<evidence type="ECO:0000256" key="15">
    <source>
        <dbReference type="SAM" id="Phobius"/>
    </source>
</evidence>
<feature type="domain" description="Penicillin-binding protein transpeptidase" evidence="16">
    <location>
        <begin position="258"/>
        <end position="577"/>
    </location>
</feature>
<keyword evidence="12 15" id="KW-0472">Membrane</keyword>
<evidence type="ECO:0000256" key="14">
    <source>
        <dbReference type="SAM" id="MobiDB-lite"/>
    </source>
</evidence>
<gene>
    <name evidence="18" type="ordered locus">Cpha266_0817</name>
</gene>
<dbReference type="InterPro" id="IPR005311">
    <property type="entry name" value="PBP_dimer"/>
</dbReference>
<evidence type="ECO:0000256" key="3">
    <source>
        <dbReference type="ARBA" id="ARBA00022475"/>
    </source>
</evidence>
<protein>
    <submittedName>
        <fullName evidence="18">Peptidoglycan glycosyltransferase</fullName>
        <ecNumber evidence="18">2.4.1.129</ecNumber>
    </submittedName>
</protein>
<dbReference type="GO" id="GO:0006508">
    <property type="term" value="P:proteolysis"/>
    <property type="evidence" value="ECO:0007669"/>
    <property type="project" value="UniProtKB-KW"/>
</dbReference>
<dbReference type="FunFam" id="3.40.710.10:FF:000024">
    <property type="entry name" value="Penicillin-binding protein 2"/>
    <property type="match status" value="1"/>
</dbReference>
<dbReference type="GO" id="GO:0008360">
    <property type="term" value="P:regulation of cell shape"/>
    <property type="evidence" value="ECO:0007669"/>
    <property type="project" value="UniProtKB-KW"/>
</dbReference>
<dbReference type="SUPFAM" id="SSF56601">
    <property type="entry name" value="beta-lactamase/transpeptidase-like"/>
    <property type="match status" value="1"/>
</dbReference>
<dbReference type="InterPro" id="IPR017790">
    <property type="entry name" value="Penicillin-binding_protein_2"/>
</dbReference>
<organism evidence="18 19">
    <name type="scientific">Chlorobium phaeobacteroides (strain DSM 266 / SMG 266 / 2430)</name>
    <dbReference type="NCBI Taxonomy" id="290317"/>
    <lineage>
        <taxon>Bacteria</taxon>
        <taxon>Pseudomonadati</taxon>
        <taxon>Chlorobiota</taxon>
        <taxon>Chlorobiia</taxon>
        <taxon>Chlorobiales</taxon>
        <taxon>Chlorobiaceae</taxon>
        <taxon>Chlorobium/Pelodictyon group</taxon>
        <taxon>Chlorobium</taxon>
    </lineage>
</organism>
<dbReference type="KEGG" id="cph:Cpha266_0817"/>
<comment type="subcellular location">
    <subcellularLocation>
        <location evidence="2">Cell membrane</location>
    </subcellularLocation>
    <subcellularLocation>
        <location evidence="1">Membrane</location>
        <topology evidence="1">Single-pass membrane protein</topology>
    </subcellularLocation>
</comment>
<dbReference type="PANTHER" id="PTHR30627">
    <property type="entry name" value="PEPTIDOGLYCAN D,D-TRANSPEPTIDASE"/>
    <property type="match status" value="1"/>
</dbReference>
<keyword evidence="19" id="KW-1185">Reference proteome</keyword>
<name>A1BEP1_CHLPD</name>
<dbReference type="HOGENOM" id="CLU_009289_1_2_10"/>
<feature type="transmembrane region" description="Helical" evidence="15">
    <location>
        <begin position="7"/>
        <end position="28"/>
    </location>
</feature>
<dbReference type="GO" id="GO:0071972">
    <property type="term" value="F:peptidoglycan L,D-transpeptidase activity"/>
    <property type="evidence" value="ECO:0007669"/>
    <property type="project" value="TreeGrafter"/>
</dbReference>
<dbReference type="PANTHER" id="PTHR30627:SF2">
    <property type="entry name" value="PEPTIDOGLYCAN D,D-TRANSPEPTIDASE MRDA"/>
    <property type="match status" value="1"/>
</dbReference>
<keyword evidence="3" id="KW-1003">Cell membrane</keyword>
<dbReference type="GO" id="GO:0071555">
    <property type="term" value="P:cell wall organization"/>
    <property type="evidence" value="ECO:0007669"/>
    <property type="project" value="UniProtKB-KW"/>
</dbReference>
<keyword evidence="18" id="KW-0328">Glycosyltransferase</keyword>
<accession>A1BEP1</accession>
<dbReference type="STRING" id="290317.Cpha266_0817"/>
<dbReference type="Gene3D" id="3.90.1310.10">
    <property type="entry name" value="Penicillin-binding protein 2a (Domain 2)"/>
    <property type="match status" value="1"/>
</dbReference>
<dbReference type="EMBL" id="CP000492">
    <property type="protein sequence ID" value="ABL64868.1"/>
    <property type="molecule type" value="Genomic_DNA"/>
</dbReference>
<dbReference type="AlphaFoldDB" id="A1BEP1"/>
<evidence type="ECO:0000256" key="6">
    <source>
        <dbReference type="ARBA" id="ARBA00022670"/>
    </source>
</evidence>
<evidence type="ECO:0000259" key="17">
    <source>
        <dbReference type="Pfam" id="PF03717"/>
    </source>
</evidence>
<keyword evidence="18" id="KW-0808">Transferase</keyword>
<evidence type="ECO:0000256" key="1">
    <source>
        <dbReference type="ARBA" id="ARBA00004167"/>
    </source>
</evidence>
<dbReference type="GO" id="GO:0009252">
    <property type="term" value="P:peptidoglycan biosynthetic process"/>
    <property type="evidence" value="ECO:0007669"/>
    <property type="project" value="UniProtKB-KW"/>
</dbReference>
<dbReference type="GO" id="GO:0009002">
    <property type="term" value="F:serine-type D-Ala-D-Ala carboxypeptidase activity"/>
    <property type="evidence" value="ECO:0007669"/>
    <property type="project" value="InterPro"/>
</dbReference>
<dbReference type="eggNOG" id="COG0768">
    <property type="taxonomic scope" value="Bacteria"/>
</dbReference>
<evidence type="ECO:0000256" key="11">
    <source>
        <dbReference type="ARBA" id="ARBA00022989"/>
    </source>
</evidence>
<dbReference type="RefSeq" id="WP_011744696.1">
    <property type="nucleotide sequence ID" value="NC_008639.1"/>
</dbReference>
<evidence type="ECO:0000313" key="19">
    <source>
        <dbReference type="Proteomes" id="UP000008701"/>
    </source>
</evidence>
<keyword evidence="5" id="KW-0121">Carboxypeptidase</keyword>
<dbReference type="GO" id="GO:0005886">
    <property type="term" value="C:plasma membrane"/>
    <property type="evidence" value="ECO:0007669"/>
    <property type="project" value="UniProtKB-SubCell"/>
</dbReference>
<evidence type="ECO:0000256" key="13">
    <source>
        <dbReference type="ARBA" id="ARBA00023316"/>
    </source>
</evidence>
<dbReference type="Pfam" id="PF00905">
    <property type="entry name" value="Transpeptidase"/>
    <property type="match status" value="1"/>
</dbReference>
<proteinExistence type="predicted"/>
<evidence type="ECO:0000256" key="4">
    <source>
        <dbReference type="ARBA" id="ARBA00022519"/>
    </source>
</evidence>
<dbReference type="Proteomes" id="UP000008701">
    <property type="component" value="Chromosome"/>
</dbReference>
<keyword evidence="13" id="KW-0961">Cell wall biogenesis/degradation</keyword>
<keyword evidence="6" id="KW-0645">Protease</keyword>
<evidence type="ECO:0000256" key="7">
    <source>
        <dbReference type="ARBA" id="ARBA00022692"/>
    </source>
</evidence>
<evidence type="ECO:0000256" key="2">
    <source>
        <dbReference type="ARBA" id="ARBA00004236"/>
    </source>
</evidence>
<evidence type="ECO:0000256" key="5">
    <source>
        <dbReference type="ARBA" id="ARBA00022645"/>
    </source>
</evidence>
<keyword evidence="8" id="KW-0378">Hydrolase</keyword>
<reference evidence="18 19" key="1">
    <citation type="submission" date="2006-12" db="EMBL/GenBank/DDBJ databases">
        <title>Complete sequence of Chlorobium phaeobacteroides DSM 266.</title>
        <authorList>
            <consortium name="US DOE Joint Genome Institute"/>
            <person name="Copeland A."/>
            <person name="Lucas S."/>
            <person name="Lapidus A."/>
            <person name="Barry K."/>
            <person name="Detter J.C."/>
            <person name="Glavina del Rio T."/>
            <person name="Hammon N."/>
            <person name="Israni S."/>
            <person name="Pitluck S."/>
            <person name="Goltsman E."/>
            <person name="Schmutz J."/>
            <person name="Larimer F."/>
            <person name="Land M."/>
            <person name="Hauser L."/>
            <person name="Mikhailova N."/>
            <person name="Li T."/>
            <person name="Overmann J."/>
            <person name="Bryant D.A."/>
            <person name="Richardson P."/>
        </authorList>
    </citation>
    <scope>NUCLEOTIDE SEQUENCE [LARGE SCALE GENOMIC DNA]</scope>
    <source>
        <strain evidence="18 19">DSM 266</strain>
    </source>
</reference>
<feature type="region of interest" description="Disordered" evidence="14">
    <location>
        <begin position="587"/>
        <end position="643"/>
    </location>
</feature>
<feature type="compositionally biased region" description="Polar residues" evidence="14">
    <location>
        <begin position="632"/>
        <end position="643"/>
    </location>
</feature>
<dbReference type="Gene3D" id="3.40.710.10">
    <property type="entry name" value="DD-peptidase/beta-lactamase superfamily"/>
    <property type="match status" value="1"/>
</dbReference>
<dbReference type="GO" id="GO:0008658">
    <property type="term" value="F:penicillin binding"/>
    <property type="evidence" value="ECO:0007669"/>
    <property type="project" value="InterPro"/>
</dbReference>
<dbReference type="EC" id="2.4.1.129" evidence="18"/>
<evidence type="ECO:0000256" key="8">
    <source>
        <dbReference type="ARBA" id="ARBA00022801"/>
    </source>
</evidence>
<dbReference type="SUPFAM" id="SSF56519">
    <property type="entry name" value="Penicillin binding protein dimerisation domain"/>
    <property type="match status" value="1"/>
</dbReference>
<keyword evidence="7 15" id="KW-0812">Transmembrane</keyword>
<keyword evidence="9" id="KW-0133">Cell shape</keyword>
<sequence>MDKIQRGTPLVSSLVIVVFVVLLGRLFYIQVLNFQELGSISTTNSIRRLWIQPPRGRMIDKNGIVMVDNQPLYSVKIIPAEFNKSKTRYLARLIRIPVGELADKIEKGYKFNRFTATTVSKNIDQISMSRLSENLWKLPGVLLEADNKRKYRPGLYGSHLFGYLRPIGKEQLEKLASDDYSPDDKIGYSGLEKFYEDRLSGQKGARFEMINPLGKFAGKYNDGNSDIPVIRGDDLYLCIDSGLQQLTEELLRKTGKSGAVVAIDPSTGGVLALASAPDYDLEIFNGSTEKNEWNKIIGSPQKPLFNRTVQAVYPPGSIYKMVLAMAAIEEKAMDPSTKIYDSGSFTYGNRQFRNHGGHGLGQVDMTKAIVQSSNVYFFNLIFKTGFENWTKYGKMFGFGEKTGIDLPGERSGLLPSPAYYNKRYGIGKWTKGNTISLAIGQGELGTTPVQLASYVAAIANNGTWSQPHIVKGYRDTETGKYVGLSYEQRKLPISDKTFVFIKNAMRGVVLQGTGTLANIADITVAGKTGTAQNPHGQDHAWFIAFAPLDHPKIAIAVLVENAGYGGSISAPIARELIKYAIKGGTLPTRTGKPTVKPSDSSGTVNTDSISTAPKVQTDTPPVPHEPEDNGTVEPQSEGATNDL</sequence>
<dbReference type="InterPro" id="IPR036138">
    <property type="entry name" value="PBP_dimer_sf"/>
</dbReference>
<dbReference type="Gene3D" id="3.30.1390.30">
    <property type="entry name" value="Penicillin-binding protein 2a, domain 3"/>
    <property type="match status" value="1"/>
</dbReference>
<keyword evidence="4" id="KW-0997">Cell inner membrane</keyword>
<dbReference type="Pfam" id="PF03717">
    <property type="entry name" value="PBP_dimer"/>
    <property type="match status" value="1"/>
</dbReference>
<evidence type="ECO:0000256" key="10">
    <source>
        <dbReference type="ARBA" id="ARBA00022984"/>
    </source>
</evidence>
<dbReference type="InterPro" id="IPR012338">
    <property type="entry name" value="Beta-lactam/transpept-like"/>
</dbReference>
<keyword evidence="10" id="KW-0573">Peptidoglycan synthesis</keyword>
<dbReference type="InterPro" id="IPR001460">
    <property type="entry name" value="PCN-bd_Tpept"/>
</dbReference>
<feature type="compositionally biased region" description="Polar residues" evidence="14">
    <location>
        <begin position="597"/>
        <end position="619"/>
    </location>
</feature>